<dbReference type="AlphaFoldDB" id="A0A4P9C7X9"/>
<evidence type="ECO:0000313" key="1">
    <source>
        <dbReference type="EMBL" id="QCT70851.1"/>
    </source>
</evidence>
<organism evidence="1 2">
    <name type="scientific">Eubacterium maltosivorans</name>
    <dbReference type="NCBI Taxonomy" id="2041044"/>
    <lineage>
        <taxon>Bacteria</taxon>
        <taxon>Bacillati</taxon>
        <taxon>Bacillota</taxon>
        <taxon>Clostridia</taxon>
        <taxon>Eubacteriales</taxon>
        <taxon>Eubacteriaceae</taxon>
        <taxon>Eubacterium</taxon>
    </lineage>
</organism>
<dbReference type="Proteomes" id="UP000218387">
    <property type="component" value="Chromosome"/>
</dbReference>
<gene>
    <name evidence="1" type="ORF">CPZ25_005745</name>
</gene>
<accession>A0A4P9C7X9</accession>
<protein>
    <submittedName>
        <fullName evidence="1">Uncharacterized protein</fullName>
    </submittedName>
</protein>
<name>A0A4P9C7X9_EUBML</name>
<proteinExistence type="predicted"/>
<dbReference type="KEGG" id="emt:CPZ25_005745"/>
<dbReference type="RefSeq" id="WP_074617065.1">
    <property type="nucleotide sequence ID" value="NZ_CP029487.1"/>
</dbReference>
<evidence type="ECO:0000313" key="2">
    <source>
        <dbReference type="Proteomes" id="UP000218387"/>
    </source>
</evidence>
<dbReference type="EMBL" id="CP029487">
    <property type="protein sequence ID" value="QCT70851.1"/>
    <property type="molecule type" value="Genomic_DNA"/>
</dbReference>
<sequence length="66" mass="7546">MKTEKKPDEIPPYRLGVLMNTAAKITKLMVNNPDFVTTYRDCEIILDTVRSAVDQAMGKEEDHYEA</sequence>
<keyword evidence="2" id="KW-1185">Reference proteome</keyword>
<reference evidence="1 2" key="1">
    <citation type="submission" date="2018-05" db="EMBL/GenBank/DDBJ databases">
        <title>Genome comparison of Eubacterium sp.</title>
        <authorList>
            <person name="Feng Y."/>
            <person name="Sanchez-Andrea I."/>
            <person name="Stams A.J.M."/>
            <person name="De Vos W.M."/>
        </authorList>
    </citation>
    <scope>NUCLEOTIDE SEQUENCE [LARGE SCALE GENOMIC DNA]</scope>
    <source>
        <strain evidence="1 2">YI</strain>
    </source>
</reference>